<accession>A7TFY8</accession>
<dbReference type="FunCoup" id="A7TFY8">
    <property type="interactions" value="150"/>
</dbReference>
<proteinExistence type="predicted"/>
<dbReference type="InParanoid" id="A7TFY8"/>
<evidence type="ECO:0000313" key="1">
    <source>
        <dbReference type="EMBL" id="EDO18745.1"/>
    </source>
</evidence>
<evidence type="ECO:0000313" key="2">
    <source>
        <dbReference type="Proteomes" id="UP000000267"/>
    </source>
</evidence>
<dbReference type="RefSeq" id="XP_001646603.1">
    <property type="nucleotide sequence ID" value="XM_001646553.1"/>
</dbReference>
<dbReference type="KEGG" id="vpo:Kpol_1028p18"/>
<protein>
    <submittedName>
        <fullName evidence="1">Uncharacterized protein</fullName>
    </submittedName>
</protein>
<dbReference type="STRING" id="436907.A7TFY8"/>
<keyword evidence="2" id="KW-1185">Reference proteome</keyword>
<dbReference type="OMA" id="ILINDSM"/>
<dbReference type="OrthoDB" id="4057244at2759"/>
<dbReference type="GO" id="GO:0070131">
    <property type="term" value="P:positive regulation of mitochondrial translation"/>
    <property type="evidence" value="ECO:0007669"/>
    <property type="project" value="EnsemblFungi"/>
</dbReference>
<name>A7TFY8_VANPO</name>
<dbReference type="AlphaFoldDB" id="A7TFY8"/>
<organism evidence="2">
    <name type="scientific">Vanderwaltozyma polyspora (strain ATCC 22028 / DSM 70294 / BCRC 21397 / CBS 2163 / NBRC 10782 / NRRL Y-8283 / UCD 57-17)</name>
    <name type="common">Kluyveromyces polysporus</name>
    <dbReference type="NCBI Taxonomy" id="436907"/>
    <lineage>
        <taxon>Eukaryota</taxon>
        <taxon>Fungi</taxon>
        <taxon>Dikarya</taxon>
        <taxon>Ascomycota</taxon>
        <taxon>Saccharomycotina</taxon>
        <taxon>Saccharomycetes</taxon>
        <taxon>Saccharomycetales</taxon>
        <taxon>Saccharomycetaceae</taxon>
        <taxon>Vanderwaltozyma</taxon>
    </lineage>
</organism>
<dbReference type="EMBL" id="DS480385">
    <property type="protein sequence ID" value="EDO18745.1"/>
    <property type="molecule type" value="Genomic_DNA"/>
</dbReference>
<dbReference type="Proteomes" id="UP000000267">
    <property type="component" value="Unassembled WGS sequence"/>
</dbReference>
<dbReference type="eggNOG" id="ENOG502S01Z">
    <property type="taxonomic scope" value="Eukaryota"/>
</dbReference>
<dbReference type="GeneID" id="5547058"/>
<dbReference type="GO" id="GO:0005743">
    <property type="term" value="C:mitochondrial inner membrane"/>
    <property type="evidence" value="ECO:0007669"/>
    <property type="project" value="EnsemblFungi"/>
</dbReference>
<dbReference type="PhylomeDB" id="A7TFY8"/>
<gene>
    <name evidence="1" type="ORF">Kpol_1028p18</name>
</gene>
<dbReference type="GO" id="GO:0045182">
    <property type="term" value="F:translation regulator activity"/>
    <property type="evidence" value="ECO:0007669"/>
    <property type="project" value="EnsemblFungi"/>
</dbReference>
<sequence length="501" mass="58930">MKNLSRSVHRIWRLCIRNTERHYSRFSFRNRFPDVVACKKEPSFGRILWGYFNAPGNVMFVTTNVLTLTGMVAYSTIVSSRRDSIVDDRFLPLHKRANVENTVYKGYKMLPQVEEEPVPTELQENVDEKESITLSSEEISRIEKSTMKEIEKDRNSDEKVHLPYNVYNDDIYFEKTGKSCSIDSQLVKMSLFNLLYAYHLYLEVLQNNKNVSKKDKKWKKGTSKKDNLWKQEVENLQKDINKETKKNKNANYFYKLWKKEFTDSFKELSKSQQFHFPRWTSYPDDLQKICEELYSNDMETLRDFEKFYNTAGVSSNVRHLLKLWLFDYPHLICNNNSPNSIKKNELFYRNLIEDSFGNTELFLKYSSIVTDPFNTKNLLFFPLFLTSKGRKVVVPSISLDTLLSVLKGFTILKEKKGVECHDEIVTLISMLKTNCVLDNNKQNGESENSKVRVLLLPEDNDGQKRKMVKKLEQTPENEKRCFQLVSHNSNLVELLKTISKW</sequence>
<dbReference type="HOGENOM" id="CLU_042193_0_0_1"/>
<reference evidence="1 2" key="1">
    <citation type="journal article" date="2007" name="Proc. Natl. Acad. Sci. U.S.A.">
        <title>Independent sorting-out of thousands of duplicated gene pairs in two yeast species descended from a whole-genome duplication.</title>
        <authorList>
            <person name="Scannell D.R."/>
            <person name="Frank A.C."/>
            <person name="Conant G.C."/>
            <person name="Byrne K.P."/>
            <person name="Woolfit M."/>
            <person name="Wolfe K.H."/>
        </authorList>
    </citation>
    <scope>NUCLEOTIDE SEQUENCE [LARGE SCALE GENOMIC DNA]</scope>
    <source>
        <strain evidence="2">ATCC 22028 / DSM 70294 / BCRC 21397 / CBS 2163 / NBRC 10782 / NRRL Y-8283 / UCD 57-17</strain>
    </source>
</reference>